<feature type="transmembrane region" description="Helical" evidence="6">
    <location>
        <begin position="117"/>
        <end position="137"/>
    </location>
</feature>
<dbReference type="EMBL" id="JAAVUP010000029">
    <property type="protein sequence ID" value="NKE20310.1"/>
    <property type="molecule type" value="Genomic_DNA"/>
</dbReference>
<evidence type="ECO:0000256" key="4">
    <source>
        <dbReference type="ARBA" id="ARBA00023136"/>
    </source>
</evidence>
<keyword evidence="2 6" id="KW-0812">Transmembrane</keyword>
<feature type="transmembrane region" description="Helical" evidence="6">
    <location>
        <begin position="322"/>
        <end position="340"/>
    </location>
</feature>
<keyword evidence="10" id="KW-1185">Reference proteome</keyword>
<evidence type="ECO:0000313" key="9">
    <source>
        <dbReference type="EMBL" id="NKE20310.1"/>
    </source>
</evidence>
<evidence type="ECO:0000256" key="6">
    <source>
        <dbReference type="SAM" id="Phobius"/>
    </source>
</evidence>
<evidence type="ECO:0000256" key="3">
    <source>
        <dbReference type="ARBA" id="ARBA00022989"/>
    </source>
</evidence>
<dbReference type="InterPro" id="IPR020846">
    <property type="entry name" value="MFS_dom"/>
</dbReference>
<gene>
    <name evidence="9" type="ORF">GWK15_25375</name>
    <name evidence="8" type="ORF">GXW75_24385</name>
</gene>
<reference evidence="8" key="3">
    <citation type="journal article" date="2021" name="Syst. Appl. Microbiol.">
        <title>Roseomonas hellenica sp. nov., isolated from roots of wild-growing Alkanna tinctoria.</title>
        <authorList>
            <person name="Rat A."/>
            <person name="Naranjo H.D."/>
            <person name="Lebbe L."/>
            <person name="Cnockaert M."/>
            <person name="Krigas N."/>
            <person name="Grigoriadou K."/>
            <person name="Maloupa E."/>
            <person name="Willems A."/>
        </authorList>
    </citation>
    <scope>NUCLEOTIDE SEQUENCE</scope>
    <source>
        <strain evidence="8">LMG 31161</strain>
    </source>
</reference>
<protein>
    <submittedName>
        <fullName evidence="8">MFS transporter</fullName>
    </submittedName>
</protein>
<feature type="domain" description="Major facilitator superfamily (MFS) profile" evidence="7">
    <location>
        <begin position="25"/>
        <end position="436"/>
    </location>
</feature>
<feature type="transmembrane region" description="Helical" evidence="6">
    <location>
        <begin position="179"/>
        <end position="199"/>
    </location>
</feature>
<evidence type="ECO:0000256" key="5">
    <source>
        <dbReference type="SAM" id="MobiDB-lite"/>
    </source>
</evidence>
<feature type="transmembrane region" description="Helical" evidence="6">
    <location>
        <begin position="292"/>
        <end position="310"/>
    </location>
</feature>
<dbReference type="Proteomes" id="UP000746741">
    <property type="component" value="Unassembled WGS sequence"/>
</dbReference>
<dbReference type="PANTHER" id="PTHR23508:SF10">
    <property type="entry name" value="CARBOXYLIC ACID TRANSPORTER PROTEIN HOMOLOG"/>
    <property type="match status" value="1"/>
</dbReference>
<evidence type="ECO:0000256" key="1">
    <source>
        <dbReference type="ARBA" id="ARBA00004141"/>
    </source>
</evidence>
<feature type="transmembrane region" description="Helical" evidence="6">
    <location>
        <begin position="346"/>
        <end position="372"/>
    </location>
</feature>
<reference evidence="9 10" key="2">
    <citation type="submission" date="2020-02" db="EMBL/GenBank/DDBJ databases">
        <authorList>
            <person name="Sun Q."/>
            <person name="Inoue M."/>
        </authorList>
    </citation>
    <scope>NUCLEOTIDE SEQUENCE [LARGE SCALE GENOMIC DNA]</scope>
    <source>
        <strain evidence="9 10">KCTC 22478</strain>
    </source>
</reference>
<dbReference type="PANTHER" id="PTHR23508">
    <property type="entry name" value="CARBOXYLIC ACID TRANSPORTER PROTEIN HOMOLOG"/>
    <property type="match status" value="1"/>
</dbReference>
<evidence type="ECO:0000313" key="11">
    <source>
        <dbReference type="Proteomes" id="UP001138708"/>
    </source>
</evidence>
<feature type="transmembrane region" description="Helical" evidence="6">
    <location>
        <begin position="59"/>
        <end position="79"/>
    </location>
</feature>
<comment type="subcellular location">
    <subcellularLocation>
        <location evidence="1">Membrane</location>
        <topology evidence="1">Multi-pass membrane protein</topology>
    </subcellularLocation>
</comment>
<dbReference type="Pfam" id="PF07690">
    <property type="entry name" value="MFS_1"/>
    <property type="match status" value="1"/>
</dbReference>
<keyword evidence="4 6" id="KW-0472">Membrane</keyword>
<dbReference type="AlphaFoldDB" id="A0A9X9WQ06"/>
<feature type="transmembrane region" description="Helical" evidence="6">
    <location>
        <begin position="149"/>
        <end position="173"/>
    </location>
</feature>
<dbReference type="Gene3D" id="1.20.1250.20">
    <property type="entry name" value="MFS general substrate transporter like domains"/>
    <property type="match status" value="2"/>
</dbReference>
<dbReference type="RefSeq" id="WP_168044383.1">
    <property type="nucleotide sequence ID" value="NZ_JAAEDK010000100.1"/>
</dbReference>
<evidence type="ECO:0000256" key="2">
    <source>
        <dbReference type="ARBA" id="ARBA00022692"/>
    </source>
</evidence>
<reference evidence="8" key="1">
    <citation type="submission" date="2020-01" db="EMBL/GenBank/DDBJ databases">
        <authorList>
            <person name="Rat A."/>
        </authorList>
    </citation>
    <scope>NUCLEOTIDE SEQUENCE</scope>
    <source>
        <strain evidence="8">LMG 31161</strain>
    </source>
</reference>
<feature type="transmembrane region" description="Helical" evidence="6">
    <location>
        <begin position="91"/>
        <end position="111"/>
    </location>
</feature>
<dbReference type="InterPro" id="IPR036259">
    <property type="entry name" value="MFS_trans_sf"/>
</dbReference>
<proteinExistence type="predicted"/>
<name>A0A9X9WQ06_9PROT</name>
<feature type="transmembrane region" description="Helical" evidence="6">
    <location>
        <begin position="410"/>
        <end position="430"/>
    </location>
</feature>
<feature type="region of interest" description="Disordered" evidence="5">
    <location>
        <begin position="434"/>
        <end position="454"/>
    </location>
</feature>
<evidence type="ECO:0000259" key="7">
    <source>
        <dbReference type="PROSITE" id="PS50850"/>
    </source>
</evidence>
<comment type="caution">
    <text evidence="8">The sequence shown here is derived from an EMBL/GenBank/DDBJ whole genome shotgun (WGS) entry which is preliminary data.</text>
</comment>
<dbReference type="PROSITE" id="PS50850">
    <property type="entry name" value="MFS"/>
    <property type="match status" value="1"/>
</dbReference>
<feature type="transmembrane region" description="Helical" evidence="6">
    <location>
        <begin position="384"/>
        <end position="404"/>
    </location>
</feature>
<organism evidence="8 11">
    <name type="scientific">Neoroseomonas oryzicola</name>
    <dbReference type="NCBI Taxonomy" id="535904"/>
    <lineage>
        <taxon>Bacteria</taxon>
        <taxon>Pseudomonadati</taxon>
        <taxon>Pseudomonadota</taxon>
        <taxon>Alphaproteobacteria</taxon>
        <taxon>Acetobacterales</taxon>
        <taxon>Acetobacteraceae</taxon>
        <taxon>Neoroseomonas</taxon>
    </lineage>
</organism>
<dbReference type="InterPro" id="IPR011701">
    <property type="entry name" value="MFS"/>
</dbReference>
<evidence type="ECO:0000313" key="10">
    <source>
        <dbReference type="Proteomes" id="UP000746741"/>
    </source>
</evidence>
<feature type="transmembrane region" description="Helical" evidence="6">
    <location>
        <begin position="258"/>
        <end position="280"/>
    </location>
</feature>
<dbReference type="SUPFAM" id="SSF103473">
    <property type="entry name" value="MFS general substrate transporter"/>
    <property type="match status" value="1"/>
</dbReference>
<feature type="transmembrane region" description="Helical" evidence="6">
    <location>
        <begin position="24"/>
        <end position="47"/>
    </location>
</feature>
<dbReference type="InterPro" id="IPR005829">
    <property type="entry name" value="Sugar_transporter_CS"/>
</dbReference>
<dbReference type="EMBL" id="JAAEDK010000100">
    <property type="protein sequence ID" value="MBR0662416.1"/>
    <property type="molecule type" value="Genomic_DNA"/>
</dbReference>
<keyword evidence="3 6" id="KW-1133">Transmembrane helix</keyword>
<dbReference type="CDD" id="cd17365">
    <property type="entry name" value="MFS_PcaK_like"/>
    <property type="match status" value="1"/>
</dbReference>
<dbReference type="PROSITE" id="PS00217">
    <property type="entry name" value="SUGAR_TRANSPORT_2"/>
    <property type="match status" value="1"/>
</dbReference>
<evidence type="ECO:0000313" key="8">
    <source>
        <dbReference type="EMBL" id="MBR0662416.1"/>
    </source>
</evidence>
<dbReference type="GO" id="GO:0046943">
    <property type="term" value="F:carboxylic acid transmembrane transporter activity"/>
    <property type="evidence" value="ECO:0007669"/>
    <property type="project" value="TreeGrafter"/>
</dbReference>
<dbReference type="GO" id="GO:0005886">
    <property type="term" value="C:plasma membrane"/>
    <property type="evidence" value="ECO:0007669"/>
    <property type="project" value="TreeGrafter"/>
</dbReference>
<sequence>MQATRSLDVQDVINANPLSRHQKLVIALCFLVVAIDGFDTAAIGFIAPALRAQWGITPAQLAPLFGAGLFGLMVGAFVFGPLADRWGRKPVLVATTAFFGLATVASAFSTSVEVLTVLRFVTGIGLGGAMPAAITLTAEFCPAQRRSTLVTLMFCGFTIGSAAAGLAASHIVAVYGWQGVLEMGGVLPLLLVPVLAWKLPESPRFLALRGAAPERVAEVLARVVPGADLRGATFTTARTTTGMPILQLFRDGLAGGTLLIWATFFMSLLVFYLLSSWLPLLITTAGFSMQNAALMAATLAAGGTVGAIVIGRMMDRFEPHRVLALAYLLAGGFVVLLGSATAAPALLVFAIFGAGFGVAGAQVGVNALAAAYYPTASRATGVSWANAVGRTGSVLGSMVGGFLLSLGWDLPTVFTVAAIPAFLAGGAMLAKGMRERPTPAPAPAQAPAPVVAAE</sequence>
<accession>A0A9X9WQ06</accession>
<dbReference type="Proteomes" id="UP001138708">
    <property type="component" value="Unassembled WGS sequence"/>
</dbReference>